<dbReference type="RefSeq" id="WP_191161076.1">
    <property type="nucleotide sequence ID" value="NZ_JACWMX010000001.1"/>
</dbReference>
<dbReference type="Pfam" id="PF01943">
    <property type="entry name" value="Polysacc_synt"/>
    <property type="match status" value="1"/>
</dbReference>
<organism evidence="7 8">
    <name type="scientific">Mucilaginibacter glaciei</name>
    <dbReference type="NCBI Taxonomy" id="2772109"/>
    <lineage>
        <taxon>Bacteria</taxon>
        <taxon>Pseudomonadati</taxon>
        <taxon>Bacteroidota</taxon>
        <taxon>Sphingobacteriia</taxon>
        <taxon>Sphingobacteriales</taxon>
        <taxon>Sphingobacteriaceae</taxon>
        <taxon>Mucilaginibacter</taxon>
    </lineage>
</organism>
<dbReference type="InterPro" id="IPR050833">
    <property type="entry name" value="Poly_Biosynth_Transport"/>
</dbReference>
<feature type="transmembrane region" description="Helical" evidence="6">
    <location>
        <begin position="440"/>
        <end position="463"/>
    </location>
</feature>
<keyword evidence="2" id="KW-1003">Cell membrane</keyword>
<comment type="subcellular location">
    <subcellularLocation>
        <location evidence="1">Cell membrane</location>
        <topology evidence="1">Multi-pass membrane protein</topology>
    </subcellularLocation>
</comment>
<proteinExistence type="predicted"/>
<feature type="transmembrane region" description="Helical" evidence="6">
    <location>
        <begin position="384"/>
        <end position="402"/>
    </location>
</feature>
<evidence type="ECO:0000256" key="3">
    <source>
        <dbReference type="ARBA" id="ARBA00022692"/>
    </source>
</evidence>
<evidence type="ECO:0000256" key="5">
    <source>
        <dbReference type="ARBA" id="ARBA00023136"/>
    </source>
</evidence>
<name>A0A926NHT1_9SPHI</name>
<dbReference type="PANTHER" id="PTHR30250">
    <property type="entry name" value="PST FAMILY PREDICTED COLANIC ACID TRANSPORTER"/>
    <property type="match status" value="1"/>
</dbReference>
<sequence>MSEIKKNFLFNLLLTLSNIIFPIITFPYVSRILGPAGVGKIQFITTFVQYFVLIAALGIPIYGIREIAKLKGDEEGIKKTFSELLFLNLLTSFILFFVYSIIIFTVPSLYIDLKFYAVAVIILLLSFSNVDWLFSGLEKFKFIAIRSIIVKFVSLLLLIFFVKQKSDVVIYLWTIVIASVSNNILNIYSARKMFKFNYATFKGIKDHLKPLFYIFSTVAGITVYAMLDTIILGFLTNYTYVGYYTAASRINKLTLPVLTSLGTVLVPQISEAIKNDNLTQVKKLAVYSFNFVLLLGIPMTVGLIVLAPELIVIFSGIEFKPAILAMQIFAPVVLIIALSNVWAIQILTPAGKDKQVTISVTVGLIVSLILNFSLIPYFGYLGAAAANVLAELCVMVCFAYFASKVLLVGLNYKLIIQTLFVSVLFFPIIILLRMLFRNSNFLVCGVGVVTCGALFLVCQLYIFKNELLLNQINQYTAKLGLRKNNRDERPLL</sequence>
<feature type="transmembrane region" description="Helical" evidence="6">
    <location>
        <begin position="356"/>
        <end position="378"/>
    </location>
</feature>
<feature type="transmembrane region" description="Helical" evidence="6">
    <location>
        <begin position="115"/>
        <end position="134"/>
    </location>
</feature>
<evidence type="ECO:0000256" key="6">
    <source>
        <dbReference type="SAM" id="Phobius"/>
    </source>
</evidence>
<evidence type="ECO:0000256" key="2">
    <source>
        <dbReference type="ARBA" id="ARBA00022475"/>
    </source>
</evidence>
<reference evidence="7" key="1">
    <citation type="submission" date="2020-09" db="EMBL/GenBank/DDBJ databases">
        <title>Novel species of Mucilaginibacter isolated from a glacier on the Tibetan Plateau.</title>
        <authorList>
            <person name="Liu Q."/>
            <person name="Xin Y.-H."/>
        </authorList>
    </citation>
    <scope>NUCLEOTIDE SEQUENCE</scope>
    <source>
        <strain evidence="7">ZB1P21</strain>
    </source>
</reference>
<keyword evidence="3 6" id="KW-0812">Transmembrane</keyword>
<dbReference type="AlphaFoldDB" id="A0A926NHT1"/>
<evidence type="ECO:0000313" key="7">
    <source>
        <dbReference type="EMBL" id="MBD1392324.1"/>
    </source>
</evidence>
<feature type="transmembrane region" description="Helical" evidence="6">
    <location>
        <begin position="7"/>
        <end position="29"/>
    </location>
</feature>
<feature type="transmembrane region" description="Helical" evidence="6">
    <location>
        <begin position="168"/>
        <end position="190"/>
    </location>
</feature>
<dbReference type="InterPro" id="IPR002797">
    <property type="entry name" value="Polysacc_synth"/>
</dbReference>
<accession>A0A926NHT1</accession>
<dbReference type="GO" id="GO:0005886">
    <property type="term" value="C:plasma membrane"/>
    <property type="evidence" value="ECO:0007669"/>
    <property type="project" value="UniProtKB-SubCell"/>
</dbReference>
<feature type="transmembrane region" description="Helical" evidence="6">
    <location>
        <begin position="41"/>
        <end position="64"/>
    </location>
</feature>
<dbReference type="PANTHER" id="PTHR30250:SF11">
    <property type="entry name" value="O-ANTIGEN TRANSPORTER-RELATED"/>
    <property type="match status" value="1"/>
</dbReference>
<feature type="transmembrane region" description="Helical" evidence="6">
    <location>
        <begin position="143"/>
        <end position="162"/>
    </location>
</feature>
<keyword evidence="4 6" id="KW-1133">Transmembrane helix</keyword>
<feature type="transmembrane region" description="Helical" evidence="6">
    <location>
        <begin position="323"/>
        <end position="344"/>
    </location>
</feature>
<feature type="transmembrane region" description="Helical" evidence="6">
    <location>
        <begin position="285"/>
        <end position="317"/>
    </location>
</feature>
<protein>
    <submittedName>
        <fullName evidence="7">Flippase</fullName>
    </submittedName>
</protein>
<feature type="transmembrane region" description="Helical" evidence="6">
    <location>
        <begin position="414"/>
        <end position="434"/>
    </location>
</feature>
<evidence type="ECO:0000313" key="8">
    <source>
        <dbReference type="Proteomes" id="UP000619078"/>
    </source>
</evidence>
<comment type="caution">
    <text evidence="7">The sequence shown here is derived from an EMBL/GenBank/DDBJ whole genome shotgun (WGS) entry which is preliminary data.</text>
</comment>
<feature type="transmembrane region" description="Helical" evidence="6">
    <location>
        <begin position="85"/>
        <end position="109"/>
    </location>
</feature>
<dbReference type="EMBL" id="JACWMX010000001">
    <property type="protein sequence ID" value="MBD1392324.1"/>
    <property type="molecule type" value="Genomic_DNA"/>
</dbReference>
<dbReference type="CDD" id="cd13128">
    <property type="entry name" value="MATE_Wzx_like"/>
    <property type="match status" value="1"/>
</dbReference>
<gene>
    <name evidence="7" type="ORF">IDJ76_04360</name>
</gene>
<feature type="transmembrane region" description="Helical" evidence="6">
    <location>
        <begin position="211"/>
        <end position="235"/>
    </location>
</feature>
<keyword evidence="8" id="KW-1185">Reference proteome</keyword>
<evidence type="ECO:0000256" key="1">
    <source>
        <dbReference type="ARBA" id="ARBA00004651"/>
    </source>
</evidence>
<keyword evidence="5 6" id="KW-0472">Membrane</keyword>
<evidence type="ECO:0000256" key="4">
    <source>
        <dbReference type="ARBA" id="ARBA00022989"/>
    </source>
</evidence>
<dbReference type="Proteomes" id="UP000619078">
    <property type="component" value="Unassembled WGS sequence"/>
</dbReference>